<dbReference type="InterPro" id="IPR013225">
    <property type="entry name" value="PaaX_C"/>
</dbReference>
<dbReference type="GeneID" id="93517458"/>
<dbReference type="Gene3D" id="1.20.58.1460">
    <property type="match status" value="1"/>
</dbReference>
<dbReference type="InterPro" id="IPR036388">
    <property type="entry name" value="WH-like_DNA-bd_sf"/>
</dbReference>
<reference evidence="4 5" key="1">
    <citation type="journal article" date="2012" name="J. Bacteriol.">
        <title>Complete Genome Sequence of Providencia stuartii Clinical Isolate MRSN 2154.</title>
        <authorList>
            <person name="Clifford R.J."/>
            <person name="Hang J."/>
            <person name="Riley M.C."/>
            <person name="Onmus-Leone F."/>
            <person name="Kuschner R.A."/>
            <person name="Lesho E.P."/>
            <person name="Waterman P.E."/>
        </authorList>
    </citation>
    <scope>NUCLEOTIDE SEQUENCE [LARGE SCALE GENOMIC DNA]</scope>
    <source>
        <strain evidence="4 5">MRSN 2154</strain>
    </source>
</reference>
<protein>
    <submittedName>
        <fullName evidence="4">Phenylacetic acid degradation transcriptional repressor</fullName>
    </submittedName>
</protein>
<feature type="domain" description="Transcriptional repressor PaaX-like C-terminal" evidence="2">
    <location>
        <begin position="191"/>
        <end position="282"/>
    </location>
</feature>
<evidence type="ECO:0000259" key="2">
    <source>
        <dbReference type="Pfam" id="PF08223"/>
    </source>
</evidence>
<organism evidence="4 5">
    <name type="scientific">Providencia stuartii (strain MRSN 2154)</name>
    <dbReference type="NCBI Taxonomy" id="1157951"/>
    <lineage>
        <taxon>Bacteria</taxon>
        <taxon>Pseudomonadati</taxon>
        <taxon>Pseudomonadota</taxon>
        <taxon>Gammaproteobacteria</taxon>
        <taxon>Enterobacterales</taxon>
        <taxon>Morganellaceae</taxon>
        <taxon>Providencia</taxon>
    </lineage>
</organism>
<gene>
    <name evidence="4" type="ordered locus">S70_09390</name>
</gene>
<dbReference type="PIRSF" id="PIRSF020623">
    <property type="entry name" value="PaaX"/>
    <property type="match status" value="1"/>
</dbReference>
<dbReference type="PANTHER" id="PTHR30319">
    <property type="entry name" value="PHENYLACETIC ACID REGULATOR-RELATED TRANSCRIPTIONAL REPRESSOR"/>
    <property type="match status" value="1"/>
</dbReference>
<dbReference type="HOGENOM" id="CLU_067515_0_0_6"/>
<dbReference type="Pfam" id="PF07848">
    <property type="entry name" value="PaaX"/>
    <property type="match status" value="1"/>
</dbReference>
<feature type="domain" description="Transcriptional repressor PaaX-like N-terminal" evidence="1">
    <location>
        <begin position="20"/>
        <end position="88"/>
    </location>
</feature>
<dbReference type="PATRIC" id="fig|1157951.4.peg.1879"/>
<dbReference type="AlphaFoldDB" id="A0A140NM60"/>
<dbReference type="RefSeq" id="WP_004923446.1">
    <property type="nucleotide sequence ID" value="NC_017731.1"/>
</dbReference>
<dbReference type="SUPFAM" id="SSF46785">
    <property type="entry name" value="Winged helix' DNA-binding domain"/>
    <property type="match status" value="1"/>
</dbReference>
<dbReference type="PANTHER" id="PTHR30319:SF1">
    <property type="entry name" value="TRANSCRIPTIONAL REPRESSOR PAAX"/>
    <property type="match status" value="1"/>
</dbReference>
<dbReference type="Pfam" id="PF08223">
    <property type="entry name" value="PaaX_C"/>
    <property type="match status" value="1"/>
</dbReference>
<evidence type="ECO:0000259" key="1">
    <source>
        <dbReference type="Pfam" id="PF07848"/>
    </source>
</evidence>
<dbReference type="InterPro" id="IPR036390">
    <property type="entry name" value="WH_DNA-bd_sf"/>
</dbReference>
<dbReference type="KEGG" id="psi:S70_09390"/>
<dbReference type="Proteomes" id="UP000005012">
    <property type="component" value="Chromosome"/>
</dbReference>
<evidence type="ECO:0000313" key="5">
    <source>
        <dbReference type="Proteomes" id="UP000005012"/>
    </source>
</evidence>
<dbReference type="OrthoDB" id="2270427at2"/>
<accession>A0A140NM60</accession>
<feature type="domain" description="Transcriptional repressor PaaX-like central Cas2-like" evidence="3">
    <location>
        <begin position="105"/>
        <end position="181"/>
    </location>
</feature>
<dbReference type="EMBL" id="CP003488">
    <property type="protein sequence ID" value="AFH93738.1"/>
    <property type="molecule type" value="Genomic_DNA"/>
</dbReference>
<dbReference type="InterPro" id="IPR011965">
    <property type="entry name" value="PaaX_trns_reg"/>
</dbReference>
<proteinExistence type="predicted"/>
<dbReference type="GO" id="GO:0006351">
    <property type="term" value="P:DNA-templated transcription"/>
    <property type="evidence" value="ECO:0007669"/>
    <property type="project" value="InterPro"/>
</dbReference>
<name>A0A140NM60_PROSM</name>
<reference evidence="5" key="2">
    <citation type="submission" date="2012-04" db="EMBL/GenBank/DDBJ databases">
        <title>Complete genome sequence of Providencia stuartii clinical isolate MRSN 2154.</title>
        <authorList>
            <person name="Clifford R.J."/>
            <person name="Hang J."/>
            <person name="Riley M.C."/>
            <person name="Onmus-Leone F."/>
            <person name="Kuschner R.A."/>
            <person name="Lesho E.P."/>
            <person name="Waterman P.E."/>
        </authorList>
    </citation>
    <scope>NUCLEOTIDE SEQUENCE [LARGE SCALE GENOMIC DNA]</scope>
    <source>
        <strain evidence="5">MRSN 2154</strain>
    </source>
</reference>
<evidence type="ECO:0000313" key="4">
    <source>
        <dbReference type="EMBL" id="AFH93738.1"/>
    </source>
</evidence>
<dbReference type="Gene3D" id="1.10.10.10">
    <property type="entry name" value="Winged helix-like DNA-binding domain superfamily/Winged helix DNA-binding domain"/>
    <property type="match status" value="1"/>
</dbReference>
<sequence>METKLNQFIQHALTSQPISGTSLIISLYGDALHHRGGEVWLGSLTNLLEPMGFTDRFVRTSVFRLQKEGWLDAEKIGRRSYYRISERGQNQFRHAESKIYQSEQPNWDGKWDLLLLEAADKDEKARLKKELSWLGFGQFSTSLMAAPSSAQSDIPSLLNELNASEEVIYFRADYPYNRSEKHLKELVSDSWSLQQVAEHYHQFIVLFRPLALLLKELSDEQITPEQCFQLRLLLIHFYRRVVLKDPLLPDELLPAQWEGQIARNLCINIYQRVEVAATRYVSEICETTVGELPQPTTTYFRRFGGVLKEIAA</sequence>
<evidence type="ECO:0000259" key="3">
    <source>
        <dbReference type="Pfam" id="PF20803"/>
    </source>
</evidence>
<dbReference type="InterPro" id="IPR012906">
    <property type="entry name" value="PaaX-like_N"/>
</dbReference>
<dbReference type="NCBIfam" id="TIGR02277">
    <property type="entry name" value="PaaX_trns_reg"/>
    <property type="match status" value="1"/>
</dbReference>
<dbReference type="Gene3D" id="3.30.70.2650">
    <property type="match status" value="1"/>
</dbReference>
<dbReference type="Pfam" id="PF20803">
    <property type="entry name" value="PaaX_M"/>
    <property type="match status" value="1"/>
</dbReference>
<dbReference type="InterPro" id="IPR048846">
    <property type="entry name" value="PaaX-like_central"/>
</dbReference>